<organism evidence="1">
    <name type="scientific">Pseudomonas fluorescens</name>
    <dbReference type="NCBI Taxonomy" id="294"/>
    <lineage>
        <taxon>Bacteria</taxon>
        <taxon>Pseudomonadati</taxon>
        <taxon>Pseudomonadota</taxon>
        <taxon>Gammaproteobacteria</taxon>
        <taxon>Pseudomonadales</taxon>
        <taxon>Pseudomonadaceae</taxon>
        <taxon>Pseudomonas</taxon>
    </lineage>
</organism>
<reference evidence="1" key="1">
    <citation type="submission" date="2019-09" db="EMBL/GenBank/DDBJ databases">
        <authorList>
            <person name="Chandra G."/>
            <person name="Truman W A."/>
        </authorList>
    </citation>
    <scope>NUCLEOTIDE SEQUENCE</scope>
    <source>
        <strain evidence="1">PS683</strain>
    </source>
</reference>
<name>A0A5E6P9P8_PSEFL</name>
<dbReference type="EMBL" id="LR700645">
    <property type="protein sequence ID" value="VVM14912.1"/>
    <property type="molecule type" value="Genomic_DNA"/>
</dbReference>
<dbReference type="AlphaFoldDB" id="A0A5E6P9P8"/>
<sequence length="34" mass="4035">MNLAMTLFSLFAGWMAIVISMMWGVLRVLRWHHD</sequence>
<accession>A0A5E6P9P8</accession>
<protein>
    <submittedName>
        <fullName evidence="1">Uncharacterized protein</fullName>
    </submittedName>
</protein>
<evidence type="ECO:0000313" key="1">
    <source>
        <dbReference type="EMBL" id="VVM14912.1"/>
    </source>
</evidence>
<proteinExistence type="predicted"/>
<gene>
    <name evidence="1" type="ORF">PS683_03227</name>
</gene>